<comment type="caution">
    <text evidence="1">The sequence shown here is derived from an EMBL/GenBank/DDBJ whole genome shotgun (WGS) entry which is preliminary data.</text>
</comment>
<evidence type="ECO:0000313" key="2">
    <source>
        <dbReference type="Proteomes" id="UP000054776"/>
    </source>
</evidence>
<keyword evidence="2" id="KW-1185">Reference proteome</keyword>
<accession>A0A0V1B6D7</accession>
<dbReference type="OrthoDB" id="10581865at2759"/>
<dbReference type="EMBL" id="JYDH01000096">
    <property type="protein sequence ID" value="KRY32560.1"/>
    <property type="molecule type" value="Genomic_DNA"/>
</dbReference>
<dbReference type="InParanoid" id="A0A0V1B6D7"/>
<dbReference type="AlphaFoldDB" id="A0A0V1B6D7"/>
<protein>
    <submittedName>
        <fullName evidence="1">Uncharacterized protein</fullName>
    </submittedName>
</protein>
<organism evidence="1 2">
    <name type="scientific">Trichinella spiralis</name>
    <name type="common">Trichina worm</name>
    <dbReference type="NCBI Taxonomy" id="6334"/>
    <lineage>
        <taxon>Eukaryota</taxon>
        <taxon>Metazoa</taxon>
        <taxon>Ecdysozoa</taxon>
        <taxon>Nematoda</taxon>
        <taxon>Enoplea</taxon>
        <taxon>Dorylaimia</taxon>
        <taxon>Trichinellida</taxon>
        <taxon>Trichinellidae</taxon>
        <taxon>Trichinella</taxon>
    </lineage>
</organism>
<name>A0A0V1B6D7_TRISP</name>
<gene>
    <name evidence="1" type="ORF">T01_8803</name>
</gene>
<proteinExistence type="predicted"/>
<reference evidence="1 2" key="1">
    <citation type="submission" date="2015-01" db="EMBL/GenBank/DDBJ databases">
        <title>Evolution of Trichinella species and genotypes.</title>
        <authorList>
            <person name="Korhonen P.K."/>
            <person name="Edoardo P."/>
            <person name="Giuseppe L.R."/>
            <person name="Gasser R.B."/>
        </authorList>
    </citation>
    <scope>NUCLEOTIDE SEQUENCE [LARGE SCALE GENOMIC DNA]</scope>
    <source>
        <strain evidence="1">ISS3</strain>
    </source>
</reference>
<dbReference type="Proteomes" id="UP000054776">
    <property type="component" value="Unassembled WGS sequence"/>
</dbReference>
<sequence>MASSSAMFICWASSGLSHATSSTTEPPISNATPTACELASTQTLASFNIYYFLFTSSAAGRVVLVHHQRCLLDQISQLATFNHFVPARCGIVGLSFDVGCRYP</sequence>
<evidence type="ECO:0000313" key="1">
    <source>
        <dbReference type="EMBL" id="KRY32560.1"/>
    </source>
</evidence>